<comment type="similarity">
    <text evidence="2 10">Belongs to the class I-like SAM-binding methyltransferase superfamily. RsmB/NOP family.</text>
</comment>
<dbReference type="PRINTS" id="PR02011">
    <property type="entry name" value="RCMTNCL1"/>
</dbReference>
<accession>A0A068RHA9</accession>
<keyword evidence="7" id="KW-0819">tRNA processing</keyword>
<gene>
    <name evidence="13" type="ORF">LCOR_00855.1</name>
</gene>
<feature type="compositionally biased region" description="Polar residues" evidence="11">
    <location>
        <begin position="20"/>
        <end position="30"/>
    </location>
</feature>
<comment type="caution">
    <text evidence="13">The sequence shown here is derived from an EMBL/GenBank/DDBJ whole genome shotgun (WGS) entry which is preliminary data.</text>
</comment>
<evidence type="ECO:0000313" key="13">
    <source>
        <dbReference type="EMBL" id="CDH49095.1"/>
    </source>
</evidence>
<feature type="active site" description="Nucleophile" evidence="10">
    <location>
        <position position="318"/>
    </location>
</feature>
<feature type="binding site" evidence="10">
    <location>
        <begin position="182"/>
        <end position="188"/>
    </location>
    <ligand>
        <name>S-adenosyl-L-methionine</name>
        <dbReference type="ChEBI" id="CHEBI:59789"/>
    </ligand>
</feature>
<dbReference type="InterPro" id="IPR029063">
    <property type="entry name" value="SAM-dependent_MTases_sf"/>
</dbReference>
<feature type="compositionally biased region" description="Polar residues" evidence="11">
    <location>
        <begin position="438"/>
        <end position="449"/>
    </location>
</feature>
<dbReference type="Proteomes" id="UP000027586">
    <property type="component" value="Unassembled WGS sequence"/>
</dbReference>
<dbReference type="STRING" id="1263082.A0A068RHA9"/>
<dbReference type="PROSITE" id="PS01153">
    <property type="entry name" value="NOL1_NOP2_SUN"/>
    <property type="match status" value="1"/>
</dbReference>
<keyword evidence="9" id="KW-0539">Nucleus</keyword>
<dbReference type="Gene3D" id="3.40.50.150">
    <property type="entry name" value="Vaccinia Virus protein VP39"/>
    <property type="match status" value="1"/>
</dbReference>
<keyword evidence="3" id="KW-0820">tRNA-binding</keyword>
<dbReference type="GO" id="GO:0000049">
    <property type="term" value="F:tRNA binding"/>
    <property type="evidence" value="ECO:0007669"/>
    <property type="project" value="UniProtKB-KW"/>
</dbReference>
<dbReference type="GO" id="GO:0030488">
    <property type="term" value="P:tRNA methylation"/>
    <property type="evidence" value="ECO:0007669"/>
    <property type="project" value="TreeGrafter"/>
</dbReference>
<evidence type="ECO:0000256" key="5">
    <source>
        <dbReference type="ARBA" id="ARBA00022679"/>
    </source>
</evidence>
<dbReference type="GO" id="GO:0005737">
    <property type="term" value="C:cytoplasm"/>
    <property type="evidence" value="ECO:0007669"/>
    <property type="project" value="TreeGrafter"/>
</dbReference>
<evidence type="ECO:0000256" key="10">
    <source>
        <dbReference type="PROSITE-ProRule" id="PRU01023"/>
    </source>
</evidence>
<dbReference type="InterPro" id="IPR023270">
    <property type="entry name" value="RCMT_NCL1"/>
</dbReference>
<dbReference type="VEuPathDB" id="FungiDB:LCOR_00855.1"/>
<evidence type="ECO:0000256" key="6">
    <source>
        <dbReference type="ARBA" id="ARBA00022691"/>
    </source>
</evidence>
<evidence type="ECO:0000313" key="14">
    <source>
        <dbReference type="Proteomes" id="UP000027586"/>
    </source>
</evidence>
<feature type="binding site" evidence="10">
    <location>
        <position position="265"/>
    </location>
    <ligand>
        <name>S-adenosyl-L-methionine</name>
        <dbReference type="ChEBI" id="CHEBI:59789"/>
    </ligand>
</feature>
<dbReference type="Pfam" id="PF25378">
    <property type="entry name" value="PUA_NSUN2"/>
    <property type="match status" value="1"/>
</dbReference>
<feature type="domain" description="SAM-dependent MTase RsmB/NOP-type" evidence="12">
    <location>
        <begin position="64"/>
        <end position="426"/>
    </location>
</feature>
<dbReference type="PANTHER" id="PTHR22808:SF1">
    <property type="entry name" value="RNA CYTOSINE-C(5)-METHYLTRANSFERASE NSUN2-RELATED"/>
    <property type="match status" value="1"/>
</dbReference>
<evidence type="ECO:0000256" key="3">
    <source>
        <dbReference type="ARBA" id="ARBA00022555"/>
    </source>
</evidence>
<dbReference type="InterPro" id="IPR057285">
    <property type="entry name" value="Pre-PUA_NSUN2"/>
</dbReference>
<dbReference type="InterPro" id="IPR057286">
    <property type="entry name" value="PUA_NSUN2"/>
</dbReference>
<dbReference type="AlphaFoldDB" id="A0A068RHA9"/>
<dbReference type="PROSITE" id="PS51686">
    <property type="entry name" value="SAM_MT_RSMB_NOP"/>
    <property type="match status" value="1"/>
</dbReference>
<dbReference type="InterPro" id="IPR023267">
    <property type="entry name" value="RCMT"/>
</dbReference>
<evidence type="ECO:0000256" key="7">
    <source>
        <dbReference type="ARBA" id="ARBA00022694"/>
    </source>
</evidence>
<feature type="binding site" evidence="10">
    <location>
        <position position="214"/>
    </location>
    <ligand>
        <name>S-adenosyl-L-methionine</name>
        <dbReference type="ChEBI" id="CHEBI:59789"/>
    </ligand>
</feature>
<dbReference type="Pfam" id="PF01189">
    <property type="entry name" value="Methyltr_RsmB-F"/>
    <property type="match status" value="1"/>
</dbReference>
<evidence type="ECO:0000256" key="11">
    <source>
        <dbReference type="SAM" id="MobiDB-lite"/>
    </source>
</evidence>
<evidence type="ECO:0000259" key="12">
    <source>
        <dbReference type="PROSITE" id="PS51686"/>
    </source>
</evidence>
<proteinExistence type="inferred from homology"/>
<evidence type="ECO:0000256" key="9">
    <source>
        <dbReference type="ARBA" id="ARBA00023242"/>
    </source>
</evidence>
<dbReference type="EMBL" id="CBTN010000002">
    <property type="protein sequence ID" value="CDH49095.1"/>
    <property type="molecule type" value="Genomic_DNA"/>
</dbReference>
<dbReference type="GO" id="GO:0016428">
    <property type="term" value="F:tRNA (cytidine-5-)-methyltransferase activity"/>
    <property type="evidence" value="ECO:0007669"/>
    <property type="project" value="InterPro"/>
</dbReference>
<dbReference type="SUPFAM" id="SSF53335">
    <property type="entry name" value="S-adenosyl-L-methionine-dependent methyltransferases"/>
    <property type="match status" value="1"/>
</dbReference>
<evidence type="ECO:0000256" key="2">
    <source>
        <dbReference type="ARBA" id="ARBA00007494"/>
    </source>
</evidence>
<keyword evidence="8 10" id="KW-0694">RNA-binding</keyword>
<feature type="binding site" evidence="10">
    <location>
        <position position="241"/>
    </location>
    <ligand>
        <name>S-adenosyl-L-methionine</name>
        <dbReference type="ChEBI" id="CHEBI:59789"/>
    </ligand>
</feature>
<dbReference type="GO" id="GO:0005634">
    <property type="term" value="C:nucleus"/>
    <property type="evidence" value="ECO:0007669"/>
    <property type="project" value="UniProtKB-SubCell"/>
</dbReference>
<keyword evidence="4 10" id="KW-0489">Methyltransferase</keyword>
<feature type="region of interest" description="Disordered" evidence="11">
    <location>
        <begin position="1"/>
        <end position="34"/>
    </location>
</feature>
<dbReference type="PRINTS" id="PR02008">
    <property type="entry name" value="RCMTFAMILY"/>
</dbReference>
<reference evidence="13" key="1">
    <citation type="submission" date="2013-08" db="EMBL/GenBank/DDBJ databases">
        <title>Gene expansion shapes genome architecture in the human pathogen Lichtheimia corymbifera: an evolutionary genomics analysis in the ancient terrestrial Mucorales (Mucoromycotina).</title>
        <authorList>
            <person name="Schwartze V.U."/>
            <person name="Winter S."/>
            <person name="Shelest E."/>
            <person name="Marcet-Houben M."/>
            <person name="Horn F."/>
            <person name="Wehner S."/>
            <person name="Hoffmann K."/>
            <person name="Riege K."/>
            <person name="Sammeth M."/>
            <person name="Nowrousian M."/>
            <person name="Valiante V."/>
            <person name="Linde J."/>
            <person name="Jacobsen I.D."/>
            <person name="Marz M."/>
            <person name="Brakhage A.A."/>
            <person name="Gabaldon T."/>
            <person name="Bocker S."/>
            <person name="Voigt K."/>
        </authorList>
    </citation>
    <scope>NUCLEOTIDE SEQUENCE [LARGE SCALE GENOMIC DNA]</scope>
    <source>
        <strain evidence="13">FSU 9682</strain>
    </source>
</reference>
<evidence type="ECO:0000256" key="8">
    <source>
        <dbReference type="ARBA" id="ARBA00022884"/>
    </source>
</evidence>
<dbReference type="PANTHER" id="PTHR22808">
    <property type="entry name" value="NCL1 YEAST -RELATED NOL1/NOP2/FMU SUN DOMAIN-CONTAINING"/>
    <property type="match status" value="1"/>
</dbReference>
<organism evidence="13 14">
    <name type="scientific">Lichtheimia corymbifera JMRC:FSU:9682</name>
    <dbReference type="NCBI Taxonomy" id="1263082"/>
    <lineage>
        <taxon>Eukaryota</taxon>
        <taxon>Fungi</taxon>
        <taxon>Fungi incertae sedis</taxon>
        <taxon>Mucoromycota</taxon>
        <taxon>Mucoromycotina</taxon>
        <taxon>Mucoromycetes</taxon>
        <taxon>Mucorales</taxon>
        <taxon>Lichtheimiaceae</taxon>
        <taxon>Lichtheimia</taxon>
    </lineage>
</organism>
<dbReference type="Pfam" id="PF25376">
    <property type="entry name" value="Pre-PUA_NSUN2"/>
    <property type="match status" value="1"/>
</dbReference>
<keyword evidence="5 10" id="KW-0808">Transferase</keyword>
<evidence type="ECO:0000256" key="4">
    <source>
        <dbReference type="ARBA" id="ARBA00022603"/>
    </source>
</evidence>
<protein>
    <submittedName>
        <fullName evidence="13">S-adenosyl-l-methionine-dependent trna: m5c-methyltransferase</fullName>
    </submittedName>
</protein>
<sequence length="737" mass="82581">MARFSRKRRRQARSATTTTEQPADGSTQTAIRPGDNRVTVKENEKFKNYYKSQGILSDEEFDQFYSSLQMRLPSTFRITGTRSHARQIQQLIEQVYVPAMKDVTIDGVKMEPPKPLPWYPEGLGWQVHAPRLVIKRSPEFSKFHKFIVTETEVGNISRQEAVSMIPPLLMDIQPHQWVLDMCAAPGSKTAQIIEAVHANDKLNEMPAGLVIANDADYKRSHLLVHQSKRLQSPCFLATNHDGAYFPNIRLTKGGSPIRFDRVLCDVPCSGDGTMRKNDRIWAEWGQGAALALHNVQVQIFLRGAQLTKVGGRIVYSTCSFNPVENEAVVAEVLRRANGALVLKDVSDQLPELKRKPGLTSWKVMTKDGQYLDSVDDIQDEAQRKRFPTSLFPPVNDGDSLHLERCLRIYPHLQDTGGFFVAVFDKVKPMSSAEERMHNMSTPAPQSNAEESAEQQKEDGDSDDNTTAVVPSKRSASDDSEDPSTKSSSTSKKFSDVPFDLMQPDNAEIVDISNFYGLGPDFPRDQFLIRSEGKDKTKTIYFISSGVRQLLGSPEVVRRLNIVMTGVRMFVRRMDGQMDENAGKTPYRLTSEGLTLADDILSDRRRVRLQSLGELRTLLTEAYPKIEQFEPPTIARLEAMELGGCIFDYDTKATIDANVDHDRPQVTAAVIPMSLPVWRGRVSLSLLLNKQDKRALCQRIFGVIPEGTPEHLKEKSAANNQQLRATSTSADALLVADE</sequence>
<dbReference type="InterPro" id="IPR049560">
    <property type="entry name" value="MeTrfase_RsmB-F_NOP2_cat"/>
</dbReference>
<keyword evidence="6 10" id="KW-0949">S-adenosyl-L-methionine</keyword>
<name>A0A068RHA9_9FUNG</name>
<feature type="compositionally biased region" description="Basic residues" evidence="11">
    <location>
        <begin position="1"/>
        <end position="12"/>
    </location>
</feature>
<keyword evidence="14" id="KW-1185">Reference proteome</keyword>
<feature type="region of interest" description="Disordered" evidence="11">
    <location>
        <begin position="432"/>
        <end position="497"/>
    </location>
</feature>
<evidence type="ECO:0000256" key="1">
    <source>
        <dbReference type="ARBA" id="ARBA00004123"/>
    </source>
</evidence>
<dbReference type="InterPro" id="IPR001678">
    <property type="entry name" value="MeTrfase_RsmB-F_NOP2_dom"/>
</dbReference>
<dbReference type="OrthoDB" id="6093671at2759"/>
<comment type="subcellular location">
    <subcellularLocation>
        <location evidence="1">Nucleus</location>
    </subcellularLocation>
</comment>
<dbReference type="InterPro" id="IPR018314">
    <property type="entry name" value="RsmB/NOL1/NOP2-like_CS"/>
</dbReference>